<accession>A0A9P7FGC8</accession>
<dbReference type="PROSITE" id="PS50082">
    <property type="entry name" value="WD_REPEATS_2"/>
    <property type="match status" value="2"/>
</dbReference>
<dbReference type="OrthoDB" id="2686672at2759"/>
<comment type="caution">
    <text evidence="2">The sequence shown here is derived from an EMBL/GenBank/DDBJ whole genome shotgun (WGS) entry which is preliminary data.</text>
</comment>
<dbReference type="Gene3D" id="2.130.10.10">
    <property type="entry name" value="YVTN repeat-like/Quinoprotein amine dehydrogenase"/>
    <property type="match status" value="3"/>
</dbReference>
<organism evidence="2 3">
    <name type="scientific">Suillus discolor</name>
    <dbReference type="NCBI Taxonomy" id="1912936"/>
    <lineage>
        <taxon>Eukaryota</taxon>
        <taxon>Fungi</taxon>
        <taxon>Dikarya</taxon>
        <taxon>Basidiomycota</taxon>
        <taxon>Agaricomycotina</taxon>
        <taxon>Agaricomycetes</taxon>
        <taxon>Agaricomycetidae</taxon>
        <taxon>Boletales</taxon>
        <taxon>Suillineae</taxon>
        <taxon>Suillaceae</taxon>
        <taxon>Suillus</taxon>
    </lineage>
</organism>
<dbReference type="GeneID" id="64698117"/>
<dbReference type="RefSeq" id="XP_041297157.1">
    <property type="nucleotide sequence ID" value="XM_041435858.1"/>
</dbReference>
<dbReference type="SUPFAM" id="SSF50978">
    <property type="entry name" value="WD40 repeat-like"/>
    <property type="match status" value="1"/>
</dbReference>
<dbReference type="PANTHER" id="PTHR19879:SF9">
    <property type="entry name" value="TRANSCRIPTION INITIATION FACTOR TFIID SUBUNIT 5"/>
    <property type="match status" value="1"/>
</dbReference>
<evidence type="ECO:0000256" key="1">
    <source>
        <dbReference type="PROSITE-ProRule" id="PRU00221"/>
    </source>
</evidence>
<evidence type="ECO:0000313" key="3">
    <source>
        <dbReference type="Proteomes" id="UP000823399"/>
    </source>
</evidence>
<dbReference type="InterPro" id="IPR036322">
    <property type="entry name" value="WD40_repeat_dom_sf"/>
</dbReference>
<dbReference type="AlphaFoldDB" id="A0A9P7FGC8"/>
<dbReference type="InterPro" id="IPR015943">
    <property type="entry name" value="WD40/YVTN_repeat-like_dom_sf"/>
</dbReference>
<dbReference type="EMBL" id="JABBWM010000007">
    <property type="protein sequence ID" value="KAG2115778.1"/>
    <property type="molecule type" value="Genomic_DNA"/>
</dbReference>
<dbReference type="Proteomes" id="UP000823399">
    <property type="component" value="Unassembled WGS sequence"/>
</dbReference>
<gene>
    <name evidence="2" type="ORF">F5147DRAFT_674596</name>
</gene>
<keyword evidence="3" id="KW-1185">Reference proteome</keyword>
<feature type="repeat" description="WD" evidence="1">
    <location>
        <begin position="23"/>
        <end position="64"/>
    </location>
</feature>
<proteinExistence type="predicted"/>
<keyword evidence="1" id="KW-0853">WD repeat</keyword>
<dbReference type="SMART" id="SM00320">
    <property type="entry name" value="WD40"/>
    <property type="match status" value="6"/>
</dbReference>
<dbReference type="InterPro" id="IPR001680">
    <property type="entry name" value="WD40_rpt"/>
</dbReference>
<name>A0A9P7FGC8_9AGAM</name>
<dbReference type="PROSITE" id="PS50294">
    <property type="entry name" value="WD_REPEATS_REGION"/>
    <property type="match status" value="2"/>
</dbReference>
<feature type="repeat" description="WD" evidence="1">
    <location>
        <begin position="248"/>
        <end position="289"/>
    </location>
</feature>
<evidence type="ECO:0000313" key="2">
    <source>
        <dbReference type="EMBL" id="KAG2115778.1"/>
    </source>
</evidence>
<sequence length="341" mass="38102">MTSRSPQPVVPVKELTLTPVLTLNGHKDFTRSISYFPDGKQIISGSDDKTTRRWDLEAGEEIVELRDVSKQEVRAVGVSRDGRWAVCARHDYNDGELKVYEVETETVRRFEESNSPIDCIDISWDSTLLAGGLHASSYKVQIWSLETGKPVAVPFNIPHKASAVRFSQDSKKLAVQSNMGRHLAVWDVQLQKLDVCTRKPANCYAAYAPVFWTTNDKTIVTAFSFTDTMIKTIYEFDASTLKTIGAPFEGHTETITGLALSFDCALLASASCDNTIKLWAFESRRILASFNVRSTACRLILSPDSRQLVYTTQLNNNIYLCNTPPEIIASIQPVPQVRVRS</sequence>
<protein>
    <submittedName>
        <fullName evidence="2">WD40-repeat-containing domain protein</fullName>
    </submittedName>
</protein>
<reference evidence="2" key="1">
    <citation type="journal article" date="2020" name="New Phytol.">
        <title>Comparative genomics reveals dynamic genome evolution in host specialist ectomycorrhizal fungi.</title>
        <authorList>
            <person name="Lofgren L.A."/>
            <person name="Nguyen N.H."/>
            <person name="Vilgalys R."/>
            <person name="Ruytinx J."/>
            <person name="Liao H.L."/>
            <person name="Branco S."/>
            <person name="Kuo A."/>
            <person name="LaButti K."/>
            <person name="Lipzen A."/>
            <person name="Andreopoulos W."/>
            <person name="Pangilinan J."/>
            <person name="Riley R."/>
            <person name="Hundley H."/>
            <person name="Na H."/>
            <person name="Barry K."/>
            <person name="Grigoriev I.V."/>
            <person name="Stajich J.E."/>
            <person name="Kennedy P.G."/>
        </authorList>
    </citation>
    <scope>NUCLEOTIDE SEQUENCE</scope>
    <source>
        <strain evidence="2">FC423</strain>
    </source>
</reference>
<dbReference type="PANTHER" id="PTHR19879">
    <property type="entry name" value="TRANSCRIPTION INITIATION FACTOR TFIID"/>
    <property type="match status" value="1"/>
</dbReference>
<dbReference type="Pfam" id="PF00400">
    <property type="entry name" value="WD40"/>
    <property type="match status" value="2"/>
</dbReference>